<protein>
    <recommendedName>
        <fullName evidence="4">Ribosomal protein L34</fullName>
    </recommendedName>
</protein>
<dbReference type="RefSeq" id="WP_282000001.1">
    <property type="nucleotide sequence ID" value="NZ_AP027151.1"/>
</dbReference>
<accession>A0ABM8EPA1</accession>
<feature type="region of interest" description="Disordered" evidence="1">
    <location>
        <begin position="1"/>
        <end position="22"/>
    </location>
</feature>
<name>A0ABM8EPA1_9BACT</name>
<gene>
    <name evidence="2" type="ORF">GURASL_28040</name>
</gene>
<dbReference type="EMBL" id="AP027151">
    <property type="protein sequence ID" value="BDV43881.1"/>
    <property type="molecule type" value="Genomic_DNA"/>
</dbReference>
<dbReference type="Proteomes" id="UP001317705">
    <property type="component" value="Chromosome"/>
</dbReference>
<evidence type="ECO:0000256" key="1">
    <source>
        <dbReference type="SAM" id="MobiDB-lite"/>
    </source>
</evidence>
<proteinExistence type="predicted"/>
<evidence type="ECO:0000313" key="2">
    <source>
        <dbReference type="EMBL" id="BDV43881.1"/>
    </source>
</evidence>
<keyword evidence="3" id="KW-1185">Reference proteome</keyword>
<organism evidence="2 3">
    <name type="scientific">Geotalea uraniireducens</name>
    <dbReference type="NCBI Taxonomy" id="351604"/>
    <lineage>
        <taxon>Bacteria</taxon>
        <taxon>Pseudomonadati</taxon>
        <taxon>Thermodesulfobacteriota</taxon>
        <taxon>Desulfuromonadia</taxon>
        <taxon>Geobacterales</taxon>
        <taxon>Geobacteraceae</taxon>
        <taxon>Geotalea</taxon>
    </lineage>
</organism>
<evidence type="ECO:0008006" key="4">
    <source>
        <dbReference type="Google" id="ProtNLM"/>
    </source>
</evidence>
<evidence type="ECO:0000313" key="3">
    <source>
        <dbReference type="Proteomes" id="UP001317705"/>
    </source>
</evidence>
<reference evidence="2 3" key="1">
    <citation type="submission" date="2022-12" db="EMBL/GenBank/DDBJ databases">
        <title>Polyphasic characterization of Geotalea uranireducens NIT-SL11 newly isolated from a complex of sewage sludge and microbially reduced graphene oxide.</title>
        <authorList>
            <person name="Xie L."/>
            <person name="Yoshida N."/>
            <person name="Meng L."/>
        </authorList>
    </citation>
    <scope>NUCLEOTIDE SEQUENCE [LARGE SCALE GENOMIC DNA]</scope>
    <source>
        <strain evidence="2 3">NIT-SL11</strain>
    </source>
</reference>
<sequence length="117" mass="12528">MTRRMVAKVAANSGGAPAGTFHGKAISVRRNGVVTTESAVLTKIRKRASAGNGRAKPSTFRSSAEVVEVVAIAAHRHTIQPRRGKGVFPANRLIFRKVTRYGYRAGNNRGKETGKNG</sequence>